<dbReference type="GO" id="GO:0004103">
    <property type="term" value="F:choline kinase activity"/>
    <property type="evidence" value="ECO:0007669"/>
    <property type="project" value="TreeGrafter"/>
</dbReference>
<accession>A0A8S2DI74</accession>
<name>A0A8S2DI74_9BILA</name>
<gene>
    <name evidence="4" type="ORF">OVA965_LOCUS12906</name>
    <name evidence="5" type="ORF">TMI583_LOCUS12909</name>
</gene>
<dbReference type="SUPFAM" id="SSF56112">
    <property type="entry name" value="Protein kinase-like (PK-like)"/>
    <property type="match status" value="1"/>
</dbReference>
<dbReference type="Gene3D" id="3.90.1200.10">
    <property type="match status" value="1"/>
</dbReference>
<dbReference type="Proteomes" id="UP000682733">
    <property type="component" value="Unassembled WGS sequence"/>
</dbReference>
<evidence type="ECO:0000313" key="4">
    <source>
        <dbReference type="EMBL" id="CAF0967085.1"/>
    </source>
</evidence>
<dbReference type="EMBL" id="CAJNOK010005280">
    <property type="protein sequence ID" value="CAF0967085.1"/>
    <property type="molecule type" value="Genomic_DNA"/>
</dbReference>
<comment type="caution">
    <text evidence="4">The sequence shown here is derived from an EMBL/GenBank/DDBJ whole genome shotgun (WGS) entry which is preliminary data.</text>
</comment>
<dbReference type="AlphaFoldDB" id="A0A8S2DI74"/>
<dbReference type="GO" id="GO:0005737">
    <property type="term" value="C:cytoplasm"/>
    <property type="evidence" value="ECO:0007669"/>
    <property type="project" value="TreeGrafter"/>
</dbReference>
<dbReference type="InterPro" id="IPR011009">
    <property type="entry name" value="Kinase-like_dom_sf"/>
</dbReference>
<evidence type="ECO:0000313" key="6">
    <source>
        <dbReference type="Proteomes" id="UP000677228"/>
    </source>
</evidence>
<proteinExistence type="inferred from homology"/>
<dbReference type="Pfam" id="PF01633">
    <property type="entry name" value="Choline_kinase"/>
    <property type="match status" value="1"/>
</dbReference>
<keyword evidence="2" id="KW-1208">Phospholipid metabolism</keyword>
<keyword evidence="1" id="KW-0594">Phospholipid biosynthesis</keyword>
<dbReference type="EMBL" id="CAJOBA010005285">
    <property type="protein sequence ID" value="CAF3738818.1"/>
    <property type="molecule type" value="Genomic_DNA"/>
</dbReference>
<feature type="non-terminal residue" evidence="4">
    <location>
        <position position="1"/>
    </location>
</feature>
<comment type="similarity">
    <text evidence="3">Belongs to the choline/ethanolamine kinase family.</text>
</comment>
<reference evidence="4" key="1">
    <citation type="submission" date="2021-02" db="EMBL/GenBank/DDBJ databases">
        <authorList>
            <person name="Nowell W R."/>
        </authorList>
    </citation>
    <scope>NUCLEOTIDE SEQUENCE</scope>
</reference>
<sequence>YTGDVMFIDYEDMDFNFPGYDIGKLMLQTLYEQVTNNLAYKLKSFDHFPSDEDLLDFIQVYLSSRYHRSLNKDLEFQSIQTEQEKEIEQLLEQVKIGAMIAGYYSALFGMRVGRNPNIHFDFVQFAIDGFKVYEEFKRRIYY</sequence>
<evidence type="ECO:0000256" key="1">
    <source>
        <dbReference type="ARBA" id="ARBA00023209"/>
    </source>
</evidence>
<dbReference type="GO" id="GO:0004305">
    <property type="term" value="F:ethanolamine kinase activity"/>
    <property type="evidence" value="ECO:0007669"/>
    <property type="project" value="TreeGrafter"/>
</dbReference>
<keyword evidence="1" id="KW-0444">Lipid biosynthesis</keyword>
<evidence type="ECO:0000313" key="5">
    <source>
        <dbReference type="EMBL" id="CAF3738818.1"/>
    </source>
</evidence>
<dbReference type="PANTHER" id="PTHR22603">
    <property type="entry name" value="CHOLINE/ETHANOALAMINE KINASE"/>
    <property type="match status" value="1"/>
</dbReference>
<evidence type="ECO:0000256" key="2">
    <source>
        <dbReference type="ARBA" id="ARBA00023264"/>
    </source>
</evidence>
<keyword evidence="1" id="KW-0443">Lipid metabolism</keyword>
<evidence type="ECO:0000256" key="3">
    <source>
        <dbReference type="ARBA" id="ARBA00038211"/>
    </source>
</evidence>
<organism evidence="4 6">
    <name type="scientific">Didymodactylos carnosus</name>
    <dbReference type="NCBI Taxonomy" id="1234261"/>
    <lineage>
        <taxon>Eukaryota</taxon>
        <taxon>Metazoa</taxon>
        <taxon>Spiralia</taxon>
        <taxon>Gnathifera</taxon>
        <taxon>Rotifera</taxon>
        <taxon>Eurotatoria</taxon>
        <taxon>Bdelloidea</taxon>
        <taxon>Philodinida</taxon>
        <taxon>Philodinidae</taxon>
        <taxon>Didymodactylos</taxon>
    </lineage>
</organism>
<protein>
    <submittedName>
        <fullName evidence="4">Uncharacterized protein</fullName>
    </submittedName>
</protein>
<dbReference type="Proteomes" id="UP000677228">
    <property type="component" value="Unassembled WGS sequence"/>
</dbReference>
<dbReference type="PANTHER" id="PTHR22603:SF93">
    <property type="entry name" value="RE24176P"/>
    <property type="match status" value="1"/>
</dbReference>
<dbReference type="GO" id="GO:0006646">
    <property type="term" value="P:phosphatidylethanolamine biosynthetic process"/>
    <property type="evidence" value="ECO:0007669"/>
    <property type="project" value="TreeGrafter"/>
</dbReference>